<keyword evidence="3" id="KW-1185">Reference proteome</keyword>
<reference evidence="2" key="4">
    <citation type="submission" date="2025-08" db="UniProtKB">
        <authorList>
            <consortium name="Ensembl"/>
        </authorList>
    </citation>
    <scope>IDENTIFICATION</scope>
</reference>
<dbReference type="ExpressionAtlas" id="D6RA91">
    <property type="expression patterns" value="baseline and differential"/>
</dbReference>
<evidence type="ECO:0000313" key="2">
    <source>
        <dbReference type="Ensembl" id="ENSP00000423044.2"/>
    </source>
</evidence>
<organism evidence="2 3">
    <name type="scientific">Homo sapiens</name>
    <name type="common">Human</name>
    <dbReference type="NCBI Taxonomy" id="9606"/>
    <lineage>
        <taxon>Eukaryota</taxon>
        <taxon>Metazoa</taxon>
        <taxon>Chordata</taxon>
        <taxon>Craniata</taxon>
        <taxon>Vertebrata</taxon>
        <taxon>Euteleostomi</taxon>
        <taxon>Mammalia</taxon>
        <taxon>Eutheria</taxon>
        <taxon>Euarchontoglires</taxon>
        <taxon>Primates</taxon>
        <taxon>Haplorrhini</taxon>
        <taxon>Catarrhini</taxon>
        <taxon>Hominidae</taxon>
        <taxon>Homo</taxon>
    </lineage>
</organism>
<comment type="similarity">
    <text evidence="1">Belongs to the FAM47 family.</text>
</comment>
<accession>D6RA91</accession>
<evidence type="ECO:0000313" key="3">
    <source>
        <dbReference type="Proteomes" id="UP000005640"/>
    </source>
</evidence>
<reference evidence="2 3" key="1">
    <citation type="journal article" date="2001" name="Nature">
        <title>Initial sequencing and analysis of the human genome.</title>
        <authorList>
            <consortium name="International Human Genome Sequencing Consortium"/>
            <person name="Lander E.S."/>
            <person name="Linton L.M."/>
            <person name="Birren B."/>
            <person name="Nusbaum C."/>
            <person name="Zody M.C."/>
            <person name="Baldwin J."/>
            <person name="Devon K."/>
            <person name="Dewar K."/>
            <person name="Doyle M."/>
            <person name="FitzHugh W."/>
            <person name="Funke R."/>
            <person name="Gage D."/>
            <person name="Harris K."/>
            <person name="Heaford A."/>
            <person name="Howland J."/>
            <person name="Kann L."/>
            <person name="Lehoczky J."/>
            <person name="LeVine R."/>
            <person name="McEwan P."/>
            <person name="McKernan K."/>
            <person name="Meldrim J."/>
            <person name="Mesirov J.P."/>
            <person name="Miranda C."/>
            <person name="Morris W."/>
            <person name="Naylor J."/>
            <person name="Raymond C."/>
            <person name="Rosetti M."/>
            <person name="Santos R."/>
            <person name="Sheridan A."/>
            <person name="Sougnez C."/>
            <person name="Stange-Thomann N."/>
            <person name="Stojanovic N."/>
            <person name="Subramanian A."/>
            <person name="Wyman D."/>
            <person name="Rogers J."/>
            <person name="Sulston J."/>
            <person name="Ainscough R."/>
            <person name="Beck S."/>
            <person name="Bentley D."/>
            <person name="Burton J."/>
            <person name="Clee C."/>
            <person name="Carter N."/>
            <person name="Coulson A."/>
            <person name="Deadman R."/>
            <person name="Deloukas P."/>
            <person name="Dunham A."/>
            <person name="Dunham I."/>
            <person name="Durbin R."/>
            <person name="French L."/>
            <person name="Grafham D."/>
            <person name="Gregory S."/>
            <person name="Hubbard T."/>
            <person name="Humphray S."/>
            <person name="Hunt A."/>
            <person name="Jones M."/>
            <person name="Lloyd C."/>
            <person name="McMurray A."/>
            <person name="Matthews L."/>
            <person name="Mercer S."/>
            <person name="Milne S."/>
            <person name="Mullikin J.C."/>
            <person name="Mungall A."/>
            <person name="Plumb R."/>
            <person name="Ross M."/>
            <person name="Shownkeen R."/>
            <person name="Sims S."/>
            <person name="Waterston R.H."/>
            <person name="Wilson R.K."/>
            <person name="Hillier L.W."/>
            <person name="McPherson J.D."/>
            <person name="Marra M.A."/>
            <person name="Mardis E.R."/>
            <person name="Fulton L.A."/>
            <person name="Chinwalla A.T."/>
            <person name="Pepin K.H."/>
            <person name="Gish W.R."/>
            <person name="Chissoe S.L."/>
            <person name="Wendl M.C."/>
            <person name="Delehaunty K.D."/>
            <person name="Miner T.L."/>
            <person name="Delehaunty A."/>
            <person name="Kramer J.B."/>
            <person name="Cook L.L."/>
            <person name="Fulton R.S."/>
            <person name="Johnson D.L."/>
            <person name="Minx P.J."/>
            <person name="Clifton S.W."/>
            <person name="Hawkins T."/>
            <person name="Branscomb E."/>
            <person name="Predki P."/>
            <person name="Richardson P."/>
            <person name="Wenning S."/>
            <person name="Slezak T."/>
            <person name="Doggett N."/>
            <person name="Cheng J.F."/>
            <person name="Olsen A."/>
            <person name="Lucas S."/>
            <person name="Elkin C."/>
            <person name="Uberbacher E."/>
            <person name="Frazier M."/>
            <person name="Gibbs R.A."/>
            <person name="Muzny D.M."/>
            <person name="Scherer S.E."/>
            <person name="Bouck J.B."/>
            <person name="Sodergren E.J."/>
            <person name="Worley K.C."/>
            <person name="Rives C.M."/>
            <person name="Gorrell J.H."/>
            <person name="Metzker M.L."/>
            <person name="Naylor S.L."/>
            <person name="Kucherlapati R.S."/>
            <person name="Nelson D.L."/>
            <person name="Weinstock G.M."/>
            <person name="Sakaki Y."/>
            <person name="Fujiyama A."/>
            <person name="Hattori M."/>
            <person name="Yada T."/>
            <person name="Toyoda A."/>
            <person name="Itoh T."/>
            <person name="Kawagoe C."/>
            <person name="Watanabe H."/>
            <person name="Totoki Y."/>
            <person name="Taylor T."/>
            <person name="Weissenbach J."/>
            <person name="Heilig R."/>
            <person name="Saurin W."/>
            <person name="Artiguenave F."/>
            <person name="Brottier P."/>
            <person name="Bruls T."/>
            <person name="Pelletier E."/>
            <person name="Robert C."/>
            <person name="Wincker P."/>
            <person name="Smith D.R."/>
            <person name="Doucette-Stamm L."/>
            <person name="Rubenfield M."/>
            <person name="Weinstock K."/>
            <person name="Lee H.M."/>
            <person name="Dubois J."/>
            <person name="Rosenthal A."/>
            <person name="Platzer M."/>
            <person name="Nyakatura G."/>
            <person name="Taudien S."/>
            <person name="Rump A."/>
            <person name="Yang H."/>
            <person name="Yu J."/>
            <person name="Wang J."/>
            <person name="Huang G."/>
            <person name="Gu J."/>
            <person name="Hood L."/>
            <person name="Rowen L."/>
            <person name="Madan A."/>
            <person name="Qin S."/>
            <person name="Davis R.W."/>
            <person name="Federspiel N.A."/>
            <person name="Abola A.P."/>
            <person name="Proctor M.J."/>
            <person name="Myers R.M."/>
            <person name="Schmutz J."/>
            <person name="Dickson M."/>
            <person name="Grimwood J."/>
            <person name="Cox D.R."/>
            <person name="Olson M.V."/>
            <person name="Kaul R."/>
            <person name="Raymond C."/>
            <person name="Shimizu N."/>
            <person name="Kawasaki K."/>
            <person name="Minoshima S."/>
            <person name="Evans G.A."/>
            <person name="Athanasiou M."/>
            <person name="Schultz R."/>
            <person name="Roe B.A."/>
            <person name="Chen F."/>
            <person name="Pan H."/>
            <person name="Ramser J."/>
            <person name="Lehrach H."/>
            <person name="Reinhardt R."/>
            <person name="McCombie W.R."/>
            <person name="de la Bastide M."/>
            <person name="Dedhia N."/>
            <person name="Blocker H."/>
            <person name="Hornischer K."/>
            <person name="Nordsiek G."/>
            <person name="Agarwala R."/>
            <person name="Aravind L."/>
            <person name="Bailey J.A."/>
            <person name="Bateman A."/>
            <person name="Batzoglou S."/>
            <person name="Birney E."/>
            <person name="Bork P."/>
            <person name="Brown D.G."/>
            <person name="Burge C.B."/>
            <person name="Cerutti L."/>
            <person name="Chen H.C."/>
            <person name="Church D."/>
            <person name="Clamp M."/>
            <person name="Copley R.R."/>
            <person name="Doerks T."/>
            <person name="Eddy S.R."/>
            <person name="Eichler E.E."/>
            <person name="Furey T.S."/>
            <person name="Galagan J."/>
            <person name="Gilbert J.G."/>
            <person name="Harmon C."/>
            <person name="Hayashizaki Y."/>
            <person name="Haussler D."/>
            <person name="Hermjakob H."/>
            <person name="Hokamp K."/>
            <person name="Jang W."/>
            <person name="Johnson L.S."/>
            <person name="Jones T.A."/>
            <person name="Kasif S."/>
            <person name="Kaspryzk A."/>
            <person name="Kennedy S."/>
            <person name="Kent W.J."/>
            <person name="Kitts P."/>
            <person name="Koonin E.V."/>
            <person name="Korf I."/>
            <person name="Kulp D."/>
            <person name="Lancet D."/>
            <person name="Lowe T.M."/>
            <person name="McLysaght A."/>
            <person name="Mikkelsen T."/>
            <person name="Moran J.V."/>
            <person name="Mulder N."/>
            <person name="Pollara V.J."/>
            <person name="Ponting C.P."/>
            <person name="Schuler G."/>
            <person name="Schultz J."/>
            <person name="Slater G."/>
            <person name="Smit A.F."/>
            <person name="Stupka E."/>
            <person name="Szustakowski J."/>
            <person name="Thierry-Mieg D."/>
            <person name="Thierry-Mieg J."/>
            <person name="Wagner L."/>
            <person name="Wallis J."/>
            <person name="Wheeler R."/>
            <person name="Williams A."/>
            <person name="Wolf Y.I."/>
            <person name="Wolfe K.H."/>
            <person name="Yang S.P."/>
            <person name="Yeh R.F."/>
            <person name="Collins F."/>
            <person name="Guyer M.S."/>
            <person name="Peterson J."/>
            <person name="Felsenfeld A."/>
            <person name="Wetterstrand K.A."/>
            <person name="Patrinos A."/>
            <person name="Morgan M.J."/>
            <person name="de Jong P."/>
            <person name="Catanese J.J."/>
            <person name="Osoegawa K."/>
            <person name="Shizuya H."/>
            <person name="Choi S."/>
            <person name="Chen Y.J."/>
        </authorList>
    </citation>
    <scope>NUCLEOTIDE SEQUENCE [LARGE SCALE GENOMIC DNA]</scope>
</reference>
<dbReference type="HOGENOM" id="CLU_1424521_0_0_1"/>
<dbReference type="RNAct" id="D6RA91">
    <property type="molecule type" value="protein"/>
</dbReference>
<dbReference type="ChiTaRS" id="FAM47E-STBD1">
    <property type="organism name" value="human"/>
</dbReference>
<dbReference type="HGNC" id="HGNC:44667">
    <property type="gene designation" value="FAM47E-STBD1"/>
</dbReference>
<gene>
    <name evidence="2" type="primary">FAM47E-STBD1</name>
</gene>
<proteinExistence type="inferred from homology"/>
<protein>
    <submittedName>
        <fullName evidence="2">FAM47E-STBD1 readthrough</fullName>
    </submittedName>
</protein>
<dbReference type="AlphaFoldDB" id="D6RA91"/>
<dbReference type="EMBL" id="AC034139">
    <property type="status" value="NOT_ANNOTATED_CDS"/>
    <property type="molecule type" value="Genomic_DNA"/>
</dbReference>
<dbReference type="PANTHER" id="PTHR46449:SF3">
    <property type="entry name" value="PROTEIN FAM47E"/>
    <property type="match status" value="1"/>
</dbReference>
<dbReference type="PANTHER" id="PTHR46449">
    <property type="entry name" value="ZGC:158260"/>
    <property type="match status" value="1"/>
</dbReference>
<dbReference type="GeneCards" id="FAM47E-STBD1"/>
<reference evidence="2 3" key="2">
    <citation type="journal article" date="2004" name="Nature">
        <title>Finishing the euchromatic sequence of the human genome.</title>
        <authorList>
            <consortium name="International Human Genome Sequencing Consortium"/>
        </authorList>
    </citation>
    <scope>NUCLEOTIDE SEQUENCE [LARGE SCALE GENOMIC DNA]</scope>
</reference>
<dbReference type="VEuPathDB" id="HostDB:ENSG00000272414"/>
<dbReference type="Proteomes" id="UP000005640">
    <property type="component" value="Chromosome 4"/>
</dbReference>
<name>D6RA91_HUMAN</name>
<dbReference type="Ensembl" id="ENST00000514140.1">
    <property type="protein sequence ID" value="ENSP00000423044.2"/>
    <property type="gene ID" value="ENSG00000272414.6"/>
</dbReference>
<dbReference type="OpenTargets" id="ENSG00000272414"/>
<sequence>KKHSTQVYLGPSKKTSVSNAGQWLYEEKPHKMDLLHENGPRPGLHENVCKAVSDFCKWVTTFGISDIDEEFILKQFDIDYETKPSHDALHTMKLNQVPLELKRSVGLSKLQETEFFQKLGYERKLQKPQVCWSLLEVHSRPYLPGYHQWRLQNSKDCCLLLLLEASSWRGPSLMPARALLYESIFKKAMDI</sequence>
<dbReference type="Bgee" id="ENSG00000272414">
    <property type="expression patterns" value="Expressed in hindlimb stylopod muscle and 102 other cell types or tissues"/>
</dbReference>
<evidence type="ECO:0000256" key="1">
    <source>
        <dbReference type="ARBA" id="ARBA00005277"/>
    </source>
</evidence>
<dbReference type="UCSC" id="uc062xmc.1">
    <property type="organism name" value="human"/>
</dbReference>
<reference evidence="2" key="5">
    <citation type="submission" date="2025-09" db="UniProtKB">
        <authorList>
            <consortium name="Ensembl"/>
        </authorList>
    </citation>
    <scope>IDENTIFICATION</scope>
</reference>
<dbReference type="InterPro" id="IPR032743">
    <property type="entry name" value="FAM47"/>
</dbReference>
<dbReference type="BioMuta" id="FAM47E-STBD1"/>
<feature type="non-terminal residue" evidence="2">
    <location>
        <position position="1"/>
    </location>
</feature>
<reference evidence="2 3" key="3">
    <citation type="journal article" date="2005" name="Nature">
        <title>Generation and annotation of the DNA sequences of human chromosomes 2 and 4.</title>
        <authorList>
            <person name="Hillier L.W."/>
            <person name="Graves T.A."/>
            <person name="Fulton R.S."/>
            <person name="Fulton L.A."/>
            <person name="Pepin K.H."/>
            <person name="Minx P."/>
            <person name="Wagner-McPherson C."/>
            <person name="Layman D."/>
            <person name="Wylie K."/>
            <person name="Sekhon M."/>
            <person name="Becker M.C."/>
            <person name="Fewell G.A."/>
            <person name="Delehaunty K.D."/>
            <person name="Miner T.L."/>
            <person name="Nash W.E."/>
            <person name="Kremitzki C."/>
            <person name="Oddy L."/>
            <person name="Du H."/>
            <person name="Sun H."/>
            <person name="Bradshaw-Cordum H."/>
            <person name="Ali J."/>
            <person name="Carter J."/>
            <person name="Cordes M."/>
            <person name="Harris A."/>
            <person name="Isak A."/>
            <person name="van Brunt A."/>
            <person name="Nguyen C."/>
            <person name="Du F."/>
            <person name="Courtney L."/>
            <person name="Kalicki J."/>
            <person name="Ozersky P."/>
            <person name="Abbott S."/>
            <person name="Armstrong J."/>
            <person name="Belter E.A."/>
            <person name="Caruso L."/>
            <person name="Cedroni M."/>
            <person name="Cotton M."/>
            <person name="Davidson T."/>
            <person name="Desai A."/>
            <person name="Elliott G."/>
            <person name="Erb T."/>
            <person name="Fronick C."/>
            <person name="Gaige T."/>
            <person name="Haakenson W."/>
            <person name="Haglund K."/>
            <person name="Holmes A."/>
            <person name="Harkins R."/>
            <person name="Kim K."/>
            <person name="Kruchowski S.S."/>
            <person name="Strong C.M."/>
            <person name="Grewal N."/>
            <person name="Goyea E."/>
            <person name="Hou S."/>
            <person name="Levy A."/>
            <person name="Martinka S."/>
            <person name="Mead K."/>
            <person name="McLellan M.D."/>
            <person name="Meyer R."/>
            <person name="Randall-Maher J."/>
            <person name="Tomlinson C."/>
            <person name="Dauphin-Kohlberg S."/>
            <person name="Kozlowicz-Reilly A."/>
            <person name="Shah N."/>
            <person name="Swearengen-Shahid S."/>
            <person name="Snider J."/>
            <person name="Strong J.T."/>
            <person name="Thompson J."/>
            <person name="Yoakum M."/>
            <person name="Leonard S."/>
            <person name="Pearman C."/>
            <person name="Trani L."/>
            <person name="Radionenko M."/>
            <person name="Waligorski J.E."/>
            <person name="Wang C."/>
            <person name="Rock S.M."/>
            <person name="Tin-Wollam A.M."/>
            <person name="Maupin R."/>
            <person name="Latreille P."/>
            <person name="Wendl M.C."/>
            <person name="Yang S.P."/>
            <person name="Pohl C."/>
            <person name="Wallis J.W."/>
            <person name="Spieth J."/>
            <person name="Bieri T.A."/>
            <person name="Berkowicz N."/>
            <person name="Nelson J.O."/>
            <person name="Osborne J."/>
            <person name="Ding L."/>
            <person name="Meyer R."/>
            <person name="Sabo A."/>
            <person name="Shotland Y."/>
            <person name="Sinha P."/>
            <person name="Wohldmann P.E."/>
            <person name="Cook L.L."/>
            <person name="Hickenbotham M.T."/>
            <person name="Eldred J."/>
            <person name="Williams D."/>
            <person name="Jones T.A."/>
            <person name="She X."/>
            <person name="Ciccarelli F.D."/>
            <person name="Izaurralde E."/>
            <person name="Taylor J."/>
            <person name="Schmutz J."/>
            <person name="Myers R.M."/>
            <person name="Cox D.R."/>
            <person name="Huang X."/>
            <person name="McPherson J.D."/>
            <person name="Mardis E.R."/>
            <person name="Clifton S.W."/>
            <person name="Warren W.C."/>
            <person name="Chinwalla A.T."/>
            <person name="Eddy S.R."/>
            <person name="Marra M.A."/>
            <person name="Ovcharenko I."/>
            <person name="Furey T.S."/>
            <person name="Miller W."/>
            <person name="Eichler E.E."/>
            <person name="Bork P."/>
            <person name="Suyama M."/>
            <person name="Torrents D."/>
            <person name="Waterston R.H."/>
            <person name="Wilson R.K."/>
        </authorList>
    </citation>
    <scope>NUCLEOTIDE SEQUENCE [LARGE SCALE GENOMIC DNA]</scope>
</reference>